<organism evidence="1 3">
    <name type="scientific">Taenia crassiceps</name>
    <dbReference type="NCBI Taxonomy" id="6207"/>
    <lineage>
        <taxon>Eukaryota</taxon>
        <taxon>Metazoa</taxon>
        <taxon>Spiralia</taxon>
        <taxon>Lophotrochozoa</taxon>
        <taxon>Platyhelminthes</taxon>
        <taxon>Cestoda</taxon>
        <taxon>Eucestoda</taxon>
        <taxon>Cyclophyllidea</taxon>
        <taxon>Taeniidae</taxon>
        <taxon>Taenia</taxon>
    </lineage>
</organism>
<proteinExistence type="predicted"/>
<keyword evidence="3" id="KW-1185">Reference proteome</keyword>
<dbReference type="Proteomes" id="UP001651158">
    <property type="component" value="Unassembled WGS sequence"/>
</dbReference>
<accession>A0ABR4Q1T7</accession>
<gene>
    <name evidence="1" type="ORF">TcWFU_000738</name>
    <name evidence="2" type="ORF">TcWFU_003209</name>
</gene>
<comment type="caution">
    <text evidence="1">The sequence shown here is derived from an EMBL/GenBank/DDBJ whole genome shotgun (WGS) entry which is preliminary data.</text>
</comment>
<reference evidence="1" key="2">
    <citation type="submission" date="2024-12" db="EMBL/GenBank/DDBJ databases">
        <authorList>
            <person name="Estrada K."/>
            <person name="Bobes R.J."/>
            <person name="Sanchez-Flores A."/>
            <person name="Laclette J.P."/>
        </authorList>
    </citation>
    <scope>NUCLEOTIDE SEQUENCE</scope>
    <source>
        <strain evidence="1">WFUcys</strain>
        <tissue evidence="1">Peritoneal cavity of infected mice</tissue>
    </source>
</reference>
<name>A0ABR4Q1T7_9CEST</name>
<reference evidence="1 3" key="1">
    <citation type="journal article" date="2022" name="Front. Cell. Infect. Microbiol.">
        <title>The Genomes of Two Strains of Taenia crassiceps the Animal Model for the Study of Human Cysticercosis.</title>
        <authorList>
            <person name="Bobes R.J."/>
            <person name="Estrada K."/>
            <person name="Rios-Valencia D.G."/>
            <person name="Calderon-Gallegos A."/>
            <person name="de la Torre P."/>
            <person name="Carrero J.C."/>
            <person name="Sanchez-Flores A."/>
            <person name="Laclette J.P."/>
        </authorList>
    </citation>
    <scope>NUCLEOTIDE SEQUENCE [LARGE SCALE GENOMIC DNA]</scope>
    <source>
        <strain evidence="1">WFUcys</strain>
    </source>
</reference>
<dbReference type="EMBL" id="JAKROA010000016">
    <property type="protein sequence ID" value="KAL5103671.1"/>
    <property type="molecule type" value="Genomic_DNA"/>
</dbReference>
<evidence type="ECO:0000313" key="2">
    <source>
        <dbReference type="EMBL" id="KAL5103671.1"/>
    </source>
</evidence>
<protein>
    <submittedName>
        <fullName evidence="1">Uncharacterized protein</fullName>
    </submittedName>
</protein>
<evidence type="ECO:0000313" key="3">
    <source>
        <dbReference type="Proteomes" id="UP001651158"/>
    </source>
</evidence>
<evidence type="ECO:0000313" key="1">
    <source>
        <dbReference type="EMBL" id="KAL5103632.1"/>
    </source>
</evidence>
<sequence length="148" mass="16761">MCARRHEGATDGGSVARGRWVSGLCTQHGEMQLPDTLHHFDSTACKTYLSAYLPRHGCFLAHRSAPVQTTESIASSPLTTCHRPVSHHAHRRRLPCLQALTHSYYRTYNTHTRMSQSLRLLIPTVALHQAHYCARKHEVLLHNTESMQ</sequence>
<dbReference type="EMBL" id="JAKROA010000016">
    <property type="protein sequence ID" value="KAL5103632.1"/>
    <property type="molecule type" value="Genomic_DNA"/>
</dbReference>